<dbReference type="AlphaFoldDB" id="A0A5J5GJT8"/>
<dbReference type="RefSeq" id="WP_150456437.1">
    <property type="nucleotide sequence ID" value="NZ_VYKK01000003.1"/>
</dbReference>
<name>A0A5J5GJT8_9BACL</name>
<comment type="caution">
    <text evidence="1">The sequence shown here is derived from an EMBL/GenBank/DDBJ whole genome shotgun (WGS) entry which is preliminary data.</text>
</comment>
<dbReference type="EMBL" id="VYKK01000003">
    <property type="protein sequence ID" value="KAA9008415.1"/>
    <property type="molecule type" value="Genomic_DNA"/>
</dbReference>
<accession>A0A5J5GJT8</accession>
<dbReference type="InterPro" id="IPR037208">
    <property type="entry name" value="Spo0E-like_sf"/>
</dbReference>
<dbReference type="Pfam" id="PF09388">
    <property type="entry name" value="SpoOE-like"/>
    <property type="match status" value="1"/>
</dbReference>
<dbReference type="InterPro" id="IPR036638">
    <property type="entry name" value="HLH_DNA-bd_sf"/>
</dbReference>
<evidence type="ECO:0000313" key="1">
    <source>
        <dbReference type="EMBL" id="KAA9008415.1"/>
    </source>
</evidence>
<dbReference type="InterPro" id="IPR018540">
    <property type="entry name" value="Spo0E-like"/>
</dbReference>
<dbReference type="Gene3D" id="4.10.280.10">
    <property type="entry name" value="Helix-loop-helix DNA-binding domain"/>
    <property type="match status" value="1"/>
</dbReference>
<protein>
    <submittedName>
        <fullName evidence="1">Aspartyl-phosphate phosphatase Spo0E family protein</fullName>
    </submittedName>
</protein>
<gene>
    <name evidence="1" type="ORF">F4V43_01305</name>
</gene>
<dbReference type="SUPFAM" id="SSF140500">
    <property type="entry name" value="BAS1536-like"/>
    <property type="match status" value="1"/>
</dbReference>
<dbReference type="GO" id="GO:0043937">
    <property type="term" value="P:regulation of sporulation"/>
    <property type="evidence" value="ECO:0007669"/>
    <property type="project" value="InterPro"/>
</dbReference>
<organism evidence="1 2">
    <name type="scientific">Paenibacillus spiritus</name>
    <dbReference type="NCBI Taxonomy" id="2496557"/>
    <lineage>
        <taxon>Bacteria</taxon>
        <taxon>Bacillati</taxon>
        <taxon>Bacillota</taxon>
        <taxon>Bacilli</taxon>
        <taxon>Bacillales</taxon>
        <taxon>Paenibacillaceae</taxon>
        <taxon>Paenibacillus</taxon>
    </lineage>
</organism>
<keyword evidence="2" id="KW-1185">Reference proteome</keyword>
<dbReference type="OrthoDB" id="2653890at2"/>
<proteinExistence type="predicted"/>
<dbReference type="GO" id="GO:0046983">
    <property type="term" value="F:protein dimerization activity"/>
    <property type="evidence" value="ECO:0007669"/>
    <property type="project" value="InterPro"/>
</dbReference>
<reference evidence="1 2" key="1">
    <citation type="submission" date="2019-09" db="EMBL/GenBank/DDBJ databases">
        <title>Bacillus ochoae sp. nov., Paenibacillus whitsoniae sp. nov., Paenibacillus spiritus sp. nov. Isolated from the Mars Exploration Rover during spacecraft assembly.</title>
        <authorList>
            <person name="Seuylemezian A."/>
            <person name="Vaishampayan P."/>
        </authorList>
    </citation>
    <scope>NUCLEOTIDE SEQUENCE [LARGE SCALE GENOMIC DNA]</scope>
    <source>
        <strain evidence="1 2">MER_111</strain>
    </source>
</reference>
<evidence type="ECO:0000313" key="2">
    <source>
        <dbReference type="Proteomes" id="UP000367750"/>
    </source>
</evidence>
<sequence>MLPERDDELNLKIESLRGELLEVARSRSLSDRAVVELSERLDRYIVMAQTRMMEGLRNRKTQTRIN</sequence>
<dbReference type="Proteomes" id="UP000367750">
    <property type="component" value="Unassembled WGS sequence"/>
</dbReference>